<proteinExistence type="inferred from homology"/>
<evidence type="ECO:0000256" key="8">
    <source>
        <dbReference type="ARBA" id="ARBA00049934"/>
    </source>
</evidence>
<keyword evidence="4" id="KW-0479">Metal-binding</keyword>
<evidence type="ECO:0000313" key="10">
    <source>
        <dbReference type="EMBL" id="ORJ59233.1"/>
    </source>
</evidence>
<dbReference type="Pfam" id="PF02730">
    <property type="entry name" value="AFOR_N"/>
    <property type="match status" value="1"/>
</dbReference>
<dbReference type="InterPro" id="IPR036503">
    <property type="entry name" value="Ald_Fedxn_OxRdtase_N_sf"/>
</dbReference>
<dbReference type="Gene3D" id="3.60.9.10">
    <property type="entry name" value="Aldehyde ferredoxin oxidoreductase, N-terminal domain"/>
    <property type="match status" value="1"/>
</dbReference>
<dbReference type="InterPro" id="IPR013983">
    <property type="entry name" value="Ald_Fedxn_OxRdtase_N"/>
</dbReference>
<protein>
    <submittedName>
        <fullName evidence="10">Aldehyde ferredoxin oxidoreductase</fullName>
    </submittedName>
</protein>
<dbReference type="Pfam" id="PF01314">
    <property type="entry name" value="AFOR_C"/>
    <property type="match status" value="1"/>
</dbReference>
<evidence type="ECO:0000313" key="11">
    <source>
        <dbReference type="Proteomes" id="UP000193136"/>
    </source>
</evidence>
<dbReference type="Gene3D" id="3.10.20.30">
    <property type="match status" value="1"/>
</dbReference>
<sequence>MDIRARVDRLVERMQEQPQYPTQGAVLFVDLERRESRRAYLPVEVVKTFLGGRGGNMFLLYNLLDAGLDPLDPGVPLIFGAGILTANMPSATRGNVTSRSPESRAILDSNAGDYFPAFLKRHGYDHLVLYGRNSQWTLLKIDRDQVDFVDATRYRGMNNIAFTAAIECDFACTEQKDMAMARISSAGENRVLCSGIMAGQKSIWARGGGGAKMGSLNLKAILLLGKPPEFDLTADYKRQNREIGKKILSASVVQNALKKVGTPFLYKPSRVLGAMGTKNNQETTWHDSLDADNFDPYRPNMSGCYKCPVCCRANNDMLPGGKGGWGASALTGIAGNASYDKDQSTLEHHKQRTYNGINNDGVFDQYDKGEGPEYIIVGKFGPNIGIKEPEQVLRLNNIINDLALDASSCGSAIAWAMELYQRGIIDQEDTGGLELTWGNYPVIEQLLFMTAKREGFGDTIACSSRAVEQGRYPAEALDYCMASKGLFQSDPHDARILKAFALGLAVATRGMDHLRNRATLEINARINDDAAFKTALYGGVVAPQPTSYEGKEYAVRRCENTFAAGDAVGMCRFNTKLFNSPSTPDLELFAGQIRGLTGMTLSGDDLDEIGRNIIGLERMLNFSFGLRAQDDTLPRRWFEEPITVGPFKGEKVDRERFEELKQRFYRLTGLNSEGLPAPDWHAKLSRVATGFCVQVKLPQPLPGAPEGVVIIDQPVSDLGQLRAELQRRLPEAAEQLQDRSWNIAINGNMVLSDEDQAPVPDGSEVTLLPIIAGG</sequence>
<evidence type="ECO:0000256" key="2">
    <source>
        <dbReference type="ARBA" id="ARBA00011032"/>
    </source>
</evidence>
<comment type="cofactor">
    <cofactor evidence="8">
        <name>tungstopterin</name>
        <dbReference type="ChEBI" id="CHEBI:30402"/>
    </cofactor>
</comment>
<accession>A0A1X0Y243</accession>
<dbReference type="SUPFAM" id="SSF54285">
    <property type="entry name" value="MoaD/ThiS"/>
    <property type="match status" value="1"/>
</dbReference>
<dbReference type="InterPro" id="IPR013984">
    <property type="entry name" value="Ald_Fedxn_OxRdtase_dom2"/>
</dbReference>
<comment type="cofactor">
    <cofactor evidence="1">
        <name>[4Fe-4S] cluster</name>
        <dbReference type="ChEBI" id="CHEBI:49883"/>
    </cofactor>
</comment>
<dbReference type="STRING" id="1969733.B5V00_10045"/>
<dbReference type="InterPro" id="IPR036021">
    <property type="entry name" value="Tungsten_al_ferr_oxy-like_C"/>
</dbReference>
<dbReference type="RefSeq" id="WP_085010663.1">
    <property type="nucleotide sequence ID" value="NZ_NAAD01000012.1"/>
</dbReference>
<dbReference type="PANTHER" id="PTHR30038">
    <property type="entry name" value="ALDEHYDE FERREDOXIN OXIDOREDUCTASE"/>
    <property type="match status" value="1"/>
</dbReference>
<keyword evidence="7" id="KW-0411">Iron-sulfur</keyword>
<keyword evidence="5" id="KW-0560">Oxidoreductase</keyword>
<dbReference type="SUPFAM" id="SSF56228">
    <property type="entry name" value="Aldehyde ferredoxin oxidoreductase, N-terminal domain"/>
    <property type="match status" value="1"/>
</dbReference>
<keyword evidence="11" id="KW-1185">Reference proteome</keyword>
<feature type="domain" description="Aldehyde ferredoxin oxidoreductase N-terminal" evidence="9">
    <location>
        <begin position="23"/>
        <end position="227"/>
    </location>
</feature>
<dbReference type="GO" id="GO:0051539">
    <property type="term" value="F:4 iron, 4 sulfur cluster binding"/>
    <property type="evidence" value="ECO:0007669"/>
    <property type="project" value="UniProtKB-KW"/>
</dbReference>
<dbReference type="GO" id="GO:0016625">
    <property type="term" value="F:oxidoreductase activity, acting on the aldehyde or oxo group of donors, iron-sulfur protein as acceptor"/>
    <property type="evidence" value="ECO:0007669"/>
    <property type="project" value="InterPro"/>
</dbReference>
<dbReference type="PANTHER" id="PTHR30038:SF0">
    <property type="entry name" value="TUNGSTEN-CONTAINING ALDEHYDE FERREDOXIN OXIDOREDUCTASE"/>
    <property type="match status" value="1"/>
</dbReference>
<dbReference type="Gene3D" id="1.10.599.10">
    <property type="entry name" value="Aldehyde Ferredoxin Oxidoreductase Protein, subunit A, domain 3"/>
    <property type="match status" value="1"/>
</dbReference>
<organism evidence="10 11">
    <name type="scientific">Geothermobacter hydrogeniphilus</name>
    <dbReference type="NCBI Taxonomy" id="1969733"/>
    <lineage>
        <taxon>Bacteria</taxon>
        <taxon>Pseudomonadati</taxon>
        <taxon>Thermodesulfobacteriota</taxon>
        <taxon>Desulfuromonadia</taxon>
        <taxon>Desulfuromonadales</taxon>
        <taxon>Geothermobacteraceae</taxon>
        <taxon>Geothermobacter</taxon>
    </lineage>
</organism>
<evidence type="ECO:0000256" key="3">
    <source>
        <dbReference type="ARBA" id="ARBA00022485"/>
    </source>
</evidence>
<dbReference type="SMART" id="SM00790">
    <property type="entry name" value="AFOR_N"/>
    <property type="match status" value="1"/>
</dbReference>
<dbReference type="GO" id="GO:0046872">
    <property type="term" value="F:metal ion binding"/>
    <property type="evidence" value="ECO:0007669"/>
    <property type="project" value="UniProtKB-KW"/>
</dbReference>
<dbReference type="InterPro" id="IPR001203">
    <property type="entry name" value="OxRdtase_Ald_Fedxn_C"/>
</dbReference>
<gene>
    <name evidence="10" type="ORF">B5V00_10045</name>
</gene>
<dbReference type="InterPro" id="IPR013985">
    <property type="entry name" value="Ald_Fedxn_OxRdtase_dom3"/>
</dbReference>
<comment type="similarity">
    <text evidence="2">Belongs to the AOR/FOR family.</text>
</comment>
<dbReference type="EMBL" id="NAAD01000012">
    <property type="protein sequence ID" value="ORJ59233.1"/>
    <property type="molecule type" value="Genomic_DNA"/>
</dbReference>
<evidence type="ECO:0000256" key="5">
    <source>
        <dbReference type="ARBA" id="ARBA00023002"/>
    </source>
</evidence>
<keyword evidence="3" id="KW-0004">4Fe-4S</keyword>
<comment type="caution">
    <text evidence="10">The sequence shown here is derived from an EMBL/GenBank/DDBJ whole genome shotgun (WGS) entry which is preliminary data.</text>
</comment>
<dbReference type="Gene3D" id="1.10.569.10">
    <property type="entry name" value="Aldehyde Ferredoxin Oxidoreductase Protein, subunit A, domain 2"/>
    <property type="match status" value="1"/>
</dbReference>
<dbReference type="InterPro" id="IPR012675">
    <property type="entry name" value="Beta-grasp_dom_sf"/>
</dbReference>
<dbReference type="GO" id="GO:0009055">
    <property type="term" value="F:electron transfer activity"/>
    <property type="evidence" value="ECO:0007669"/>
    <property type="project" value="InterPro"/>
</dbReference>
<evidence type="ECO:0000256" key="1">
    <source>
        <dbReference type="ARBA" id="ARBA00001966"/>
    </source>
</evidence>
<dbReference type="InterPro" id="IPR051919">
    <property type="entry name" value="W-dependent_AOR"/>
</dbReference>
<dbReference type="Pfam" id="PF02597">
    <property type="entry name" value="ThiS"/>
    <property type="match status" value="1"/>
</dbReference>
<dbReference type="AlphaFoldDB" id="A0A1X0Y243"/>
<dbReference type="OrthoDB" id="9763894at2"/>
<dbReference type="CDD" id="cd17040">
    <property type="entry name" value="Ubl_MoaD_like"/>
    <property type="match status" value="1"/>
</dbReference>
<name>A0A1X0Y243_9BACT</name>
<evidence type="ECO:0000259" key="9">
    <source>
        <dbReference type="SMART" id="SM00790"/>
    </source>
</evidence>
<reference evidence="10 11" key="1">
    <citation type="submission" date="2017-03" db="EMBL/GenBank/DDBJ databases">
        <title>Genome sequence of Geothermobacter sp. EPR-M, Deep-Sea Iron Reducer.</title>
        <authorList>
            <person name="Tully B."/>
            <person name="Savalia P."/>
            <person name="Abuyen K."/>
            <person name="Baughan C."/>
            <person name="Romero E."/>
            <person name="Ronkowski C."/>
            <person name="Torres B."/>
            <person name="Tremblay J."/>
            <person name="Trujillo A."/>
            <person name="Tyler M."/>
            <person name="Perez-Rodriguez I."/>
            <person name="Amend J."/>
        </authorList>
    </citation>
    <scope>NUCLEOTIDE SEQUENCE [LARGE SCALE GENOMIC DNA]</scope>
    <source>
        <strain evidence="10 11">EPR-M</strain>
    </source>
</reference>
<keyword evidence="6" id="KW-0408">Iron</keyword>
<dbReference type="InterPro" id="IPR003749">
    <property type="entry name" value="ThiS/MoaD-like"/>
</dbReference>
<evidence type="ECO:0000256" key="7">
    <source>
        <dbReference type="ARBA" id="ARBA00023014"/>
    </source>
</evidence>
<dbReference type="Proteomes" id="UP000193136">
    <property type="component" value="Unassembled WGS sequence"/>
</dbReference>
<evidence type="ECO:0000256" key="4">
    <source>
        <dbReference type="ARBA" id="ARBA00022723"/>
    </source>
</evidence>
<dbReference type="SUPFAM" id="SSF48310">
    <property type="entry name" value="Aldehyde ferredoxin oxidoreductase, C-terminal domains"/>
    <property type="match status" value="1"/>
</dbReference>
<evidence type="ECO:0000256" key="6">
    <source>
        <dbReference type="ARBA" id="ARBA00023004"/>
    </source>
</evidence>
<dbReference type="InterPro" id="IPR016155">
    <property type="entry name" value="Mopterin_synth/thiamin_S_b"/>
</dbReference>